<keyword evidence="2" id="KW-1185">Reference proteome</keyword>
<protein>
    <submittedName>
        <fullName evidence="1">Uncharacterized protein</fullName>
    </submittedName>
</protein>
<evidence type="ECO:0000313" key="1">
    <source>
        <dbReference type="EMBL" id="PKY58468.1"/>
    </source>
</evidence>
<proteinExistence type="predicted"/>
<dbReference type="VEuPathDB" id="FungiDB:RhiirA1_347833"/>
<dbReference type="EMBL" id="LLXI01003027">
    <property type="protein sequence ID" value="PKY58468.1"/>
    <property type="molecule type" value="Genomic_DNA"/>
</dbReference>
<comment type="caution">
    <text evidence="1">The sequence shown here is derived from an EMBL/GenBank/DDBJ whole genome shotgun (WGS) entry which is preliminary data.</text>
</comment>
<dbReference type="Proteomes" id="UP000234323">
    <property type="component" value="Unassembled WGS sequence"/>
</dbReference>
<evidence type="ECO:0000313" key="2">
    <source>
        <dbReference type="Proteomes" id="UP000234323"/>
    </source>
</evidence>
<organism evidence="1 2">
    <name type="scientific">Rhizophagus irregularis</name>
    <dbReference type="NCBI Taxonomy" id="588596"/>
    <lineage>
        <taxon>Eukaryota</taxon>
        <taxon>Fungi</taxon>
        <taxon>Fungi incertae sedis</taxon>
        <taxon>Mucoromycota</taxon>
        <taxon>Glomeromycotina</taxon>
        <taxon>Glomeromycetes</taxon>
        <taxon>Glomerales</taxon>
        <taxon>Glomeraceae</taxon>
        <taxon>Rhizophagus</taxon>
    </lineage>
</organism>
<name>A0A2I1HHY2_9GLOM</name>
<reference evidence="1 2" key="1">
    <citation type="submission" date="2015-10" db="EMBL/GenBank/DDBJ databases">
        <title>Genome analyses suggest a sexual origin of heterokaryosis in a supposedly ancient asexual fungus.</title>
        <authorList>
            <person name="Ropars J."/>
            <person name="Sedzielewska K."/>
            <person name="Noel J."/>
            <person name="Charron P."/>
            <person name="Farinelli L."/>
            <person name="Marton T."/>
            <person name="Kruger M."/>
            <person name="Pelin A."/>
            <person name="Brachmann A."/>
            <person name="Corradi N."/>
        </authorList>
    </citation>
    <scope>NUCLEOTIDE SEQUENCE [LARGE SCALE GENOMIC DNA]</scope>
    <source>
        <strain evidence="1 2">A4</strain>
    </source>
</reference>
<accession>A0A2I1HHY2</accession>
<dbReference type="AlphaFoldDB" id="A0A2I1HHY2"/>
<gene>
    <name evidence="1" type="ORF">RhiirA4_480406</name>
</gene>
<sequence>MILKILNSRIILKVKIPLSGTKKSKDRVTILLIFNVTELTKLPPLFIHKFKISRKIIGYDKSKLPVDYIIETKYLDANTLQFADAGIINSFKMQYCKRLIKNRIETYNDKQEFNISIPKQDSKAKKQEFQELLDEYFNLQDYEKEMSAKEFITIDKDINIGEKELIDEDTV</sequence>